<gene>
    <name evidence="1" type="ORF">MKW98_013572</name>
</gene>
<accession>A0AAD4T362</accession>
<evidence type="ECO:0000313" key="2">
    <source>
        <dbReference type="Proteomes" id="UP001202328"/>
    </source>
</evidence>
<reference evidence="1" key="1">
    <citation type="submission" date="2022-04" db="EMBL/GenBank/DDBJ databases">
        <title>A functionally conserved STORR gene fusion in Papaver species that diverged 16.8 million years ago.</title>
        <authorList>
            <person name="Catania T."/>
        </authorList>
    </citation>
    <scope>NUCLEOTIDE SEQUENCE</scope>
    <source>
        <strain evidence="1">S-188037</strain>
    </source>
</reference>
<proteinExistence type="predicted"/>
<comment type="caution">
    <text evidence="1">The sequence shown here is derived from an EMBL/GenBank/DDBJ whole genome shotgun (WGS) entry which is preliminary data.</text>
</comment>
<organism evidence="1 2">
    <name type="scientific">Papaver atlanticum</name>
    <dbReference type="NCBI Taxonomy" id="357466"/>
    <lineage>
        <taxon>Eukaryota</taxon>
        <taxon>Viridiplantae</taxon>
        <taxon>Streptophyta</taxon>
        <taxon>Embryophyta</taxon>
        <taxon>Tracheophyta</taxon>
        <taxon>Spermatophyta</taxon>
        <taxon>Magnoliopsida</taxon>
        <taxon>Ranunculales</taxon>
        <taxon>Papaveraceae</taxon>
        <taxon>Papaveroideae</taxon>
        <taxon>Papaver</taxon>
    </lineage>
</organism>
<protein>
    <submittedName>
        <fullName evidence="1">Uncharacterized protein</fullName>
    </submittedName>
</protein>
<evidence type="ECO:0000313" key="1">
    <source>
        <dbReference type="EMBL" id="KAI3934689.1"/>
    </source>
</evidence>
<dbReference type="AlphaFoldDB" id="A0AAD4T362"/>
<name>A0AAD4T362_9MAGN</name>
<dbReference type="EMBL" id="JAJJMB010006426">
    <property type="protein sequence ID" value="KAI3934689.1"/>
    <property type="molecule type" value="Genomic_DNA"/>
</dbReference>
<dbReference type="Proteomes" id="UP001202328">
    <property type="component" value="Unassembled WGS sequence"/>
</dbReference>
<keyword evidence="2" id="KW-1185">Reference proteome</keyword>
<sequence length="178" mass="20662">MLSFWSKPWRRKPAAEYFELSHINDDQKQIGVDSLKHPAGRHLVNTMDPFWVVDMLSKRDNCKLDVKKQYIIEPVNRTIPRDDRCMFDKESLPEIWALEFSNPWCCSFDSQKPPYFLCVDPGKVARIFGVVQNVKVIYITIHTSLDLDPAYILKMGHPKGSQNQITRCTCITVSKVMN</sequence>